<dbReference type="InterPro" id="IPR006674">
    <property type="entry name" value="HD_domain"/>
</dbReference>
<comment type="caution">
    <text evidence="2">The sequence shown here is derived from an EMBL/GenBank/DDBJ whole genome shotgun (WGS) entry which is preliminary data.</text>
</comment>
<accession>A0A166CNX5</accession>
<reference evidence="2 3" key="1">
    <citation type="submission" date="2016-04" db="EMBL/GenBank/DDBJ databases">
        <title>Genome sequence of Methanobrevibacter curvatus DSM 11111.</title>
        <authorList>
            <person name="Poehlein A."/>
            <person name="Seedorf H."/>
            <person name="Daniel R."/>
        </authorList>
    </citation>
    <scope>NUCLEOTIDE SEQUENCE [LARGE SCALE GENOMIC DNA]</scope>
    <source>
        <strain evidence="2 3">DSM 11111</strain>
    </source>
</reference>
<proteinExistence type="predicted"/>
<dbReference type="InterPro" id="IPR006675">
    <property type="entry name" value="HDIG_dom"/>
</dbReference>
<dbReference type="PROSITE" id="PS51831">
    <property type="entry name" value="HD"/>
    <property type="match status" value="1"/>
</dbReference>
<organism evidence="2 3">
    <name type="scientific">Methanobrevibacter curvatus</name>
    <dbReference type="NCBI Taxonomy" id="49547"/>
    <lineage>
        <taxon>Archaea</taxon>
        <taxon>Methanobacteriati</taxon>
        <taxon>Methanobacteriota</taxon>
        <taxon>Methanomada group</taxon>
        <taxon>Methanobacteria</taxon>
        <taxon>Methanobacteriales</taxon>
        <taxon>Methanobacteriaceae</taxon>
        <taxon>Methanobrevibacter</taxon>
    </lineage>
</organism>
<dbReference type="EMBL" id="LWMV01000072">
    <property type="protein sequence ID" value="KZX14696.1"/>
    <property type="molecule type" value="Genomic_DNA"/>
</dbReference>
<protein>
    <submittedName>
        <fullName evidence="2">Ribonuclease Y</fullName>
    </submittedName>
</protein>
<dbReference type="AlphaFoldDB" id="A0A166CNX5"/>
<sequence>MHKLIFMEDQKYLISLLKEENCPKWVIDHSIGVCKKANEIAINFKDDVDLNLLTSGALLHDIGRSKSNGIDHGIIGYEIAIDLGFSEKLANIIERHIGVGLTKYEALKFNLPLKNYIPLSLEERIVSHADNLYDGVNEVGINFTIDKWMRKNEISNKSILKLKKNHEELVLQFK</sequence>
<keyword evidence="3" id="KW-1185">Reference proteome</keyword>
<dbReference type="Proteomes" id="UP000077245">
    <property type="component" value="Unassembled WGS sequence"/>
</dbReference>
<dbReference type="PATRIC" id="fig|49547.3.peg.422"/>
<name>A0A166CNX5_9EURY</name>
<dbReference type="STRING" id="49547.MBCUR_04080"/>
<dbReference type="Pfam" id="PF01966">
    <property type="entry name" value="HD"/>
    <property type="match status" value="1"/>
</dbReference>
<dbReference type="PANTHER" id="PTHR38659">
    <property type="entry name" value="METAL-DEPENDENT PHOSPHOHYDROLASE"/>
    <property type="match status" value="1"/>
</dbReference>
<dbReference type="InterPro" id="IPR003607">
    <property type="entry name" value="HD/PDEase_dom"/>
</dbReference>
<dbReference type="Gene3D" id="1.10.3210.10">
    <property type="entry name" value="Hypothetical protein af1432"/>
    <property type="match status" value="1"/>
</dbReference>
<gene>
    <name evidence="2" type="primary">rny</name>
    <name evidence="2" type="ORF">MBCUR_04080</name>
</gene>
<evidence type="ECO:0000313" key="3">
    <source>
        <dbReference type="Proteomes" id="UP000077245"/>
    </source>
</evidence>
<dbReference type="SUPFAM" id="SSF109604">
    <property type="entry name" value="HD-domain/PDEase-like"/>
    <property type="match status" value="1"/>
</dbReference>
<evidence type="ECO:0000259" key="1">
    <source>
        <dbReference type="PROSITE" id="PS51831"/>
    </source>
</evidence>
<dbReference type="NCBIfam" id="TIGR00277">
    <property type="entry name" value="HDIG"/>
    <property type="match status" value="1"/>
</dbReference>
<evidence type="ECO:0000313" key="2">
    <source>
        <dbReference type="EMBL" id="KZX14696.1"/>
    </source>
</evidence>
<dbReference type="PANTHER" id="PTHR38659:SF2">
    <property type="entry name" value="HDIG DOMAIN PROTEIN"/>
    <property type="match status" value="1"/>
</dbReference>
<feature type="domain" description="HD" evidence="1">
    <location>
        <begin position="26"/>
        <end position="135"/>
    </location>
</feature>
<dbReference type="CDD" id="cd00077">
    <property type="entry name" value="HDc"/>
    <property type="match status" value="1"/>
</dbReference>